<feature type="site" description="Important for catalytic activity" evidence="7">
    <location>
        <position position="244"/>
    </location>
</feature>
<keyword evidence="3 7" id="KW-1133">Transmembrane helix</keyword>
<evidence type="ECO:0000313" key="9">
    <source>
        <dbReference type="EMBL" id="MBR8688709.1"/>
    </source>
</evidence>
<dbReference type="InterPro" id="IPR003770">
    <property type="entry name" value="MLTG-like"/>
</dbReference>
<evidence type="ECO:0000313" key="10">
    <source>
        <dbReference type="Proteomes" id="UP000050272"/>
    </source>
</evidence>
<evidence type="ECO:0000256" key="1">
    <source>
        <dbReference type="ARBA" id="ARBA00022475"/>
    </source>
</evidence>
<dbReference type="GO" id="GO:0009252">
    <property type="term" value="P:peptidoglycan biosynthetic process"/>
    <property type="evidence" value="ECO:0007669"/>
    <property type="project" value="UniProtKB-UniRule"/>
</dbReference>
<dbReference type="Proteomes" id="UP000050272">
    <property type="component" value="Unassembled WGS sequence"/>
</dbReference>
<accession>A0ABD4QE79</accession>
<comment type="similarity">
    <text evidence="7">Belongs to the transglycosylase MltG family.</text>
</comment>
<comment type="caution">
    <text evidence="9">The sequence shown here is derived from an EMBL/GenBank/DDBJ whole genome shotgun (WGS) entry which is preliminary data.</text>
</comment>
<proteinExistence type="inferred from homology"/>
<reference evidence="8 10" key="1">
    <citation type="submission" date="2015-07" db="EMBL/GenBank/DDBJ databases">
        <title>Bacillus zhangzhouensis sp. nov. and Bacillus nanhaiticus sp. nov.</title>
        <authorList>
            <person name="Liu Y."/>
            <person name="Lai Q."/>
            <person name="Shao Z."/>
        </authorList>
    </citation>
    <scope>NUCLEOTIDE SEQUENCE [LARGE SCALE GENOMIC DNA]</scope>
    <source>
        <strain evidence="8 10">NH7I_1</strain>
    </source>
</reference>
<dbReference type="GO" id="GO:0071555">
    <property type="term" value="P:cell wall organization"/>
    <property type="evidence" value="ECO:0007669"/>
    <property type="project" value="UniProtKB-KW"/>
</dbReference>
<evidence type="ECO:0000313" key="11">
    <source>
        <dbReference type="Proteomes" id="UP000676804"/>
    </source>
</evidence>
<dbReference type="HAMAP" id="MF_02065">
    <property type="entry name" value="MltG"/>
    <property type="match status" value="1"/>
</dbReference>
<dbReference type="GO" id="GO:0005886">
    <property type="term" value="C:plasma membrane"/>
    <property type="evidence" value="ECO:0007669"/>
    <property type="project" value="UniProtKB-UniRule"/>
</dbReference>
<evidence type="ECO:0000256" key="5">
    <source>
        <dbReference type="ARBA" id="ARBA00023239"/>
    </source>
</evidence>
<keyword evidence="4 7" id="KW-0472">Membrane</keyword>
<dbReference type="GO" id="GO:0008932">
    <property type="term" value="F:lytic endotransglycosylase activity"/>
    <property type="evidence" value="ECO:0007669"/>
    <property type="project" value="UniProtKB-UniRule"/>
</dbReference>
<evidence type="ECO:0000256" key="3">
    <source>
        <dbReference type="ARBA" id="ARBA00022989"/>
    </source>
</evidence>
<evidence type="ECO:0000256" key="4">
    <source>
        <dbReference type="ARBA" id="ARBA00023136"/>
    </source>
</evidence>
<gene>
    <name evidence="7 9" type="primary">mltG</name>
    <name evidence="8" type="ORF">AKG37_02695</name>
    <name evidence="9" type="ORF">KCQ59_02780</name>
</gene>
<keyword evidence="5 7" id="KW-0456">Lyase</keyword>
<dbReference type="Gene3D" id="3.30.160.60">
    <property type="entry name" value="Classic Zinc Finger"/>
    <property type="match status" value="1"/>
</dbReference>
<comment type="function">
    <text evidence="7">Functions as a peptidoglycan terminase that cleaves nascent peptidoglycan strands endolytically to terminate their elongation.</text>
</comment>
<dbReference type="PANTHER" id="PTHR30518:SF2">
    <property type="entry name" value="ENDOLYTIC MUREIN TRANSGLYCOSYLASE"/>
    <property type="match status" value="1"/>
</dbReference>
<dbReference type="PANTHER" id="PTHR30518">
    <property type="entry name" value="ENDOLYTIC MUREIN TRANSGLYCOSYLASE"/>
    <property type="match status" value="1"/>
</dbReference>
<dbReference type="EMBL" id="JAGQFH010000001">
    <property type="protein sequence ID" value="MBR8688709.1"/>
    <property type="molecule type" value="Genomic_DNA"/>
</dbReference>
<sequence>MFSEQKKRPFFKRKMGIVLLSVLAVIIIAALSGFLYVKSALGPVDQKSKQTINIHIPNGTSVRDIAGILKENGLISNDTIFTYYAKYKNASGFKAGYFHLKQTMDADTLIQKLTSGGTDYAFQLVIPEGRQLSDIAAIIANQTDFSAKEVEAKLDDPAFIQTLMKKYPKTVTSQVNGKQVKHPLEGYLFPATYPFYREDESLETIIETMIKQTDQYVKTYEKDMKKRNMSIHDVLTMASLIEMEATEKTDRAKISSVFYNRLKKDMPLQTDPTVLYALGEHKSRVYYKDLKVKSPYNTYNNKGLPPGPIANAGESSWKAALHPEKTNYVYFLAKKNGEVVFTKTLNEHNKAKAKYITGSTN</sequence>
<keyword evidence="10" id="KW-1185">Reference proteome</keyword>
<comment type="catalytic activity">
    <reaction evidence="7">
        <text>a peptidoglycan chain = a peptidoglycan chain with N-acetyl-1,6-anhydromuramyl-[peptide] at the reducing end + a peptidoglycan chain with N-acetylglucosamine at the non-reducing end.</text>
        <dbReference type="EC" id="4.2.2.29"/>
    </reaction>
</comment>
<reference evidence="9 11" key="2">
    <citation type="submission" date="2021-04" db="EMBL/GenBank/DDBJ databases">
        <title>Isolation of newly marine bacteria for enzymatic activity.</title>
        <authorList>
            <person name="Hadi W.A.M."/>
            <person name="Nair A.J.J."/>
            <person name="Edwin B.T."/>
        </authorList>
    </citation>
    <scope>NUCLEOTIDE SEQUENCE [LARGE SCALE GENOMIC DNA]</scope>
    <source>
        <strain evidence="9 11">B28A</strain>
    </source>
</reference>
<dbReference type="Proteomes" id="UP000676804">
    <property type="component" value="Unassembled WGS sequence"/>
</dbReference>
<name>A0ABD4QE79_9BACI</name>
<dbReference type="Gene3D" id="3.30.1490.480">
    <property type="entry name" value="Endolytic murein transglycosylase"/>
    <property type="match status" value="1"/>
</dbReference>
<evidence type="ECO:0000256" key="2">
    <source>
        <dbReference type="ARBA" id="ARBA00022692"/>
    </source>
</evidence>
<dbReference type="NCBIfam" id="TIGR00247">
    <property type="entry name" value="endolytic transglycosylase MltG"/>
    <property type="match status" value="1"/>
</dbReference>
<keyword evidence="2 7" id="KW-0812">Transmembrane</keyword>
<dbReference type="EC" id="4.2.2.29" evidence="7"/>
<dbReference type="EMBL" id="LGYN01000001">
    <property type="protein sequence ID" value="KPN15746.1"/>
    <property type="molecule type" value="Genomic_DNA"/>
</dbReference>
<evidence type="ECO:0000256" key="7">
    <source>
        <dbReference type="HAMAP-Rule" id="MF_02065"/>
    </source>
</evidence>
<dbReference type="CDD" id="cd08010">
    <property type="entry name" value="MltG_like"/>
    <property type="match status" value="1"/>
</dbReference>
<dbReference type="Pfam" id="PF02618">
    <property type="entry name" value="YceG"/>
    <property type="match status" value="1"/>
</dbReference>
<organism evidence="9 11">
    <name type="scientific">Bacillus australimaris</name>
    <dbReference type="NCBI Taxonomy" id="1326968"/>
    <lineage>
        <taxon>Bacteria</taxon>
        <taxon>Bacillati</taxon>
        <taxon>Bacillota</taxon>
        <taxon>Bacilli</taxon>
        <taxon>Bacillales</taxon>
        <taxon>Bacillaceae</taxon>
        <taxon>Bacillus</taxon>
    </lineage>
</organism>
<protein>
    <recommendedName>
        <fullName evidence="7">Endolytic murein transglycosylase</fullName>
        <ecNumber evidence="7">4.2.2.29</ecNumber>
    </recommendedName>
    <alternativeName>
        <fullName evidence="7">Peptidoglycan lytic transglycosylase</fullName>
    </alternativeName>
    <alternativeName>
        <fullName evidence="7">Peptidoglycan polymerization terminase</fullName>
    </alternativeName>
</protein>
<keyword evidence="6 7" id="KW-0961">Cell wall biogenesis/degradation</keyword>
<evidence type="ECO:0000256" key="6">
    <source>
        <dbReference type="ARBA" id="ARBA00023316"/>
    </source>
</evidence>
<dbReference type="AlphaFoldDB" id="A0ABD4QE79"/>
<keyword evidence="1 7" id="KW-1003">Cell membrane</keyword>
<evidence type="ECO:0000313" key="8">
    <source>
        <dbReference type="EMBL" id="KPN15746.1"/>
    </source>
</evidence>
<dbReference type="RefSeq" id="WP_060697456.1">
    <property type="nucleotide sequence ID" value="NZ_JAGQFH010000001.1"/>
</dbReference>